<dbReference type="PANTHER" id="PTHR43570:SF16">
    <property type="entry name" value="ALDEHYDE DEHYDROGENASE TYPE III, ISOFORM Q"/>
    <property type="match status" value="1"/>
</dbReference>
<feature type="domain" description="Aldehyde dehydrogenase" evidence="7">
    <location>
        <begin position="352"/>
        <end position="480"/>
    </location>
</feature>
<evidence type="ECO:0000259" key="7">
    <source>
        <dbReference type="Pfam" id="PF00171"/>
    </source>
</evidence>
<dbReference type="InterPro" id="IPR016162">
    <property type="entry name" value="Ald_DH_N"/>
</dbReference>
<dbReference type="Gene3D" id="3.40.309.10">
    <property type="entry name" value="Aldehyde Dehydrogenase, Chain A, domain 2"/>
    <property type="match status" value="2"/>
</dbReference>
<dbReference type="AlphaFoldDB" id="A0A2N5J424"/>
<evidence type="ECO:0000256" key="5">
    <source>
        <dbReference type="PROSITE-ProRule" id="PRU10007"/>
    </source>
</evidence>
<feature type="active site" evidence="4">
    <location>
        <position position="245"/>
    </location>
</feature>
<dbReference type="InterPro" id="IPR015590">
    <property type="entry name" value="Aldehyde_DH_dom"/>
</dbReference>
<dbReference type="OrthoDB" id="6882680at2"/>
<dbReference type="InterPro" id="IPR016160">
    <property type="entry name" value="Ald_DH_CS_CYS"/>
</dbReference>
<name>A0A2N5J424_9BIFI</name>
<dbReference type="InterPro" id="IPR016161">
    <property type="entry name" value="Ald_DH/histidinol_DH"/>
</dbReference>
<evidence type="ECO:0000313" key="9">
    <source>
        <dbReference type="Proteomes" id="UP000235034"/>
    </source>
</evidence>
<dbReference type="Pfam" id="PF00171">
    <property type="entry name" value="Aldedh"/>
    <property type="match status" value="2"/>
</dbReference>
<dbReference type="EMBL" id="NMWT01000010">
    <property type="protein sequence ID" value="PLS28956.1"/>
    <property type="molecule type" value="Genomic_DNA"/>
</dbReference>
<dbReference type="RefSeq" id="WP_101622058.1">
    <property type="nucleotide sequence ID" value="NZ_NMWT01000010.1"/>
</dbReference>
<sequence>MTSGIEATFARLESAYASGRTRPLAWRRAQLDALRRMVNDHRSDLVAAIRADLGKPAAETMLTELNLIAAETRFVRDHLRAWTRRRPVAMPLALQPAAGWTVAEPKGVTLIIAPWNYPALLLLEPLADALAAGNAVCLKPSELAPRTSALIARLVPRYLDPDAVAVVEGGAAQTGMLLAQPFDHVFYTGGERVGRIVMKAAAEHLTPVTLELGGKSPVFVDGTCDLAVAARRIAWGRFTNAGQTCVAPDYVLATPDVAHRLAERIAVAVHEFYGEDPRRSPNYGRIVNDRHVDRLCGLLPAGTVPAPASARPVSPLVKAASVFGAAADMVGRRLGMGGGASRAADPRAADPAGRVVCGGVVDRETRYVAPTVLFGTSPDAPVMREEIFGPILPILVVRDADAAIRFINARPRPLAAYVFSRDRATRLAFERRTSSGALGFGLPLGHLMSARLPFGGVGASGMGAYHGKTGFDTFSHMKTVTVKPSHPDTLRLVYPPFDAVTRRVIRLLRRLG</sequence>
<comment type="similarity">
    <text evidence="1 3 6">Belongs to the aldehyde dehydrogenase family.</text>
</comment>
<protein>
    <recommendedName>
        <fullName evidence="3">Aldehyde dehydrogenase</fullName>
    </recommendedName>
</protein>
<dbReference type="InterPro" id="IPR016163">
    <property type="entry name" value="Ald_DH_C"/>
</dbReference>
<dbReference type="FunFam" id="3.40.605.10:FF:000004">
    <property type="entry name" value="Aldehyde dehydrogenase"/>
    <property type="match status" value="1"/>
</dbReference>
<organism evidence="8 9">
    <name type="scientific">Bifidobacterium parmae</name>
    <dbReference type="NCBI Taxonomy" id="361854"/>
    <lineage>
        <taxon>Bacteria</taxon>
        <taxon>Bacillati</taxon>
        <taxon>Actinomycetota</taxon>
        <taxon>Actinomycetes</taxon>
        <taxon>Bifidobacteriales</taxon>
        <taxon>Bifidobacteriaceae</taxon>
        <taxon>Bifidobacterium</taxon>
    </lineage>
</organism>
<dbReference type="GO" id="GO:0004029">
    <property type="term" value="F:aldehyde dehydrogenase (NAD+) activity"/>
    <property type="evidence" value="ECO:0007669"/>
    <property type="project" value="TreeGrafter"/>
</dbReference>
<dbReference type="Proteomes" id="UP000235034">
    <property type="component" value="Unassembled WGS sequence"/>
</dbReference>
<evidence type="ECO:0000256" key="6">
    <source>
        <dbReference type="RuleBase" id="RU003345"/>
    </source>
</evidence>
<evidence type="ECO:0000256" key="2">
    <source>
        <dbReference type="ARBA" id="ARBA00023002"/>
    </source>
</evidence>
<feature type="active site" evidence="4 5">
    <location>
        <position position="211"/>
    </location>
</feature>
<feature type="domain" description="Aldehyde dehydrogenase" evidence="7">
    <location>
        <begin position="7"/>
        <end position="298"/>
    </location>
</feature>
<keyword evidence="2 3" id="KW-0560">Oxidoreductase</keyword>
<gene>
    <name evidence="8" type="ORF">Uis4E_0893</name>
</gene>
<dbReference type="PROSITE" id="PS00687">
    <property type="entry name" value="ALDEHYDE_DEHYDR_GLU"/>
    <property type="match status" value="1"/>
</dbReference>
<keyword evidence="9" id="KW-1185">Reference proteome</keyword>
<dbReference type="SUPFAM" id="SSF53720">
    <property type="entry name" value="ALDH-like"/>
    <property type="match status" value="1"/>
</dbReference>
<dbReference type="GO" id="GO:0006081">
    <property type="term" value="P:aldehyde metabolic process"/>
    <property type="evidence" value="ECO:0007669"/>
    <property type="project" value="InterPro"/>
</dbReference>
<evidence type="ECO:0000256" key="4">
    <source>
        <dbReference type="PIRSR" id="PIRSR036492-1"/>
    </source>
</evidence>
<evidence type="ECO:0000256" key="3">
    <source>
        <dbReference type="PIRNR" id="PIRNR036492"/>
    </source>
</evidence>
<dbReference type="CDD" id="cd07087">
    <property type="entry name" value="ALDH_F3-13-14_CALDH-like"/>
    <property type="match status" value="1"/>
</dbReference>
<accession>A0A2N5J424</accession>
<dbReference type="Gene3D" id="3.40.605.10">
    <property type="entry name" value="Aldehyde Dehydrogenase, Chain A, domain 1"/>
    <property type="match status" value="2"/>
</dbReference>
<dbReference type="InterPro" id="IPR029510">
    <property type="entry name" value="Ald_DH_CS_GLU"/>
</dbReference>
<dbReference type="InterPro" id="IPR012394">
    <property type="entry name" value="Aldehyde_DH_NAD(P)"/>
</dbReference>
<proteinExistence type="inferred from homology"/>
<evidence type="ECO:0000256" key="1">
    <source>
        <dbReference type="ARBA" id="ARBA00009986"/>
    </source>
</evidence>
<evidence type="ECO:0000313" key="8">
    <source>
        <dbReference type="EMBL" id="PLS28956.1"/>
    </source>
</evidence>
<reference evidence="8 9" key="1">
    <citation type="submission" date="2017-07" db="EMBL/GenBank/DDBJ databases">
        <title>Bifidobacterium novel species.</title>
        <authorList>
            <person name="Lugli G.A."/>
            <person name="Milani C."/>
            <person name="Duranti S."/>
            <person name="Mangifesta M."/>
        </authorList>
    </citation>
    <scope>NUCLEOTIDE SEQUENCE [LARGE SCALE GENOMIC DNA]</scope>
    <source>
        <strain evidence="8 9">77</strain>
    </source>
</reference>
<dbReference type="GO" id="GO:0005737">
    <property type="term" value="C:cytoplasm"/>
    <property type="evidence" value="ECO:0007669"/>
    <property type="project" value="TreeGrafter"/>
</dbReference>
<dbReference type="PIRSF" id="PIRSF036492">
    <property type="entry name" value="ALDH"/>
    <property type="match status" value="1"/>
</dbReference>
<dbReference type="PANTHER" id="PTHR43570">
    <property type="entry name" value="ALDEHYDE DEHYDROGENASE"/>
    <property type="match status" value="1"/>
</dbReference>
<comment type="caution">
    <text evidence="8">The sequence shown here is derived from an EMBL/GenBank/DDBJ whole genome shotgun (WGS) entry which is preliminary data.</text>
</comment>
<dbReference type="PROSITE" id="PS00070">
    <property type="entry name" value="ALDEHYDE_DEHYDR_CYS"/>
    <property type="match status" value="1"/>
</dbReference>